<dbReference type="RefSeq" id="WP_106588803.1">
    <property type="nucleotide sequence ID" value="NZ_PYAV01000007.1"/>
</dbReference>
<dbReference type="Proteomes" id="UP000242310">
    <property type="component" value="Unassembled WGS sequence"/>
</dbReference>
<dbReference type="InterPro" id="IPR000835">
    <property type="entry name" value="HTH_MarR-typ"/>
</dbReference>
<keyword evidence="3" id="KW-0804">Transcription</keyword>
<name>A0A2P8HG10_9BACI</name>
<keyword evidence="2" id="KW-0238">DNA-binding</keyword>
<dbReference type="InterPro" id="IPR039422">
    <property type="entry name" value="MarR/SlyA-like"/>
</dbReference>
<evidence type="ECO:0000313" key="6">
    <source>
        <dbReference type="Proteomes" id="UP000242310"/>
    </source>
</evidence>
<evidence type="ECO:0000259" key="4">
    <source>
        <dbReference type="PROSITE" id="PS50995"/>
    </source>
</evidence>
<dbReference type="GO" id="GO:0006950">
    <property type="term" value="P:response to stress"/>
    <property type="evidence" value="ECO:0007669"/>
    <property type="project" value="TreeGrafter"/>
</dbReference>
<dbReference type="SUPFAM" id="SSF46785">
    <property type="entry name" value="Winged helix' DNA-binding domain"/>
    <property type="match status" value="1"/>
</dbReference>
<dbReference type="GO" id="GO:0003677">
    <property type="term" value="F:DNA binding"/>
    <property type="evidence" value="ECO:0007669"/>
    <property type="project" value="UniProtKB-KW"/>
</dbReference>
<dbReference type="EMBL" id="PYAV01000007">
    <property type="protein sequence ID" value="PSL45157.1"/>
    <property type="molecule type" value="Genomic_DNA"/>
</dbReference>
<proteinExistence type="predicted"/>
<dbReference type="SMART" id="SM00347">
    <property type="entry name" value="HTH_MARR"/>
    <property type="match status" value="1"/>
</dbReference>
<sequence>MDANNPSTKQSIIFTHKLAQLSKALWKSAERDWQEWLRPFELNINEHHILWILYHFNGSSVSDLANFGVMHVSTAFNFSKKLEARGLLTFSKKADDKRNTYVYLTPEGKALFLESMAAFQPEAHEIYEGTRSILEEQSRLPEFPELLTLIGDIYGDSFMEAVETSAHAIEQDFTEHNGQLVPRKS</sequence>
<dbReference type="AlphaFoldDB" id="A0A2P8HG10"/>
<dbReference type="OrthoDB" id="2393954at2"/>
<dbReference type="PROSITE" id="PS50995">
    <property type="entry name" value="HTH_MARR_2"/>
    <property type="match status" value="1"/>
</dbReference>
<reference evidence="5 6" key="1">
    <citation type="submission" date="2018-03" db="EMBL/GenBank/DDBJ databases">
        <title>Genomic Encyclopedia of Type Strains, Phase III (KMG-III): the genomes of soil and plant-associated and newly described type strains.</title>
        <authorList>
            <person name="Whitman W."/>
        </authorList>
    </citation>
    <scope>NUCLEOTIDE SEQUENCE [LARGE SCALE GENOMIC DNA]</scope>
    <source>
        <strain evidence="5 6">CGMCC 1.07653</strain>
    </source>
</reference>
<keyword evidence="6" id="KW-1185">Reference proteome</keyword>
<dbReference type="InterPro" id="IPR023187">
    <property type="entry name" value="Tscrpt_reg_MarR-type_CS"/>
</dbReference>
<protein>
    <submittedName>
        <fullName evidence="5">Transcriptional regulator</fullName>
    </submittedName>
</protein>
<gene>
    <name evidence="5" type="ORF">B0H94_107162</name>
</gene>
<comment type="caution">
    <text evidence="5">The sequence shown here is derived from an EMBL/GenBank/DDBJ whole genome shotgun (WGS) entry which is preliminary data.</text>
</comment>
<evidence type="ECO:0000256" key="2">
    <source>
        <dbReference type="ARBA" id="ARBA00023125"/>
    </source>
</evidence>
<dbReference type="PANTHER" id="PTHR33164">
    <property type="entry name" value="TRANSCRIPTIONAL REGULATOR, MARR FAMILY"/>
    <property type="match status" value="1"/>
</dbReference>
<feature type="domain" description="HTH marR-type" evidence="4">
    <location>
        <begin position="11"/>
        <end position="155"/>
    </location>
</feature>
<dbReference type="Gene3D" id="1.10.10.10">
    <property type="entry name" value="Winged helix-like DNA-binding domain superfamily/Winged helix DNA-binding domain"/>
    <property type="match status" value="1"/>
</dbReference>
<dbReference type="Pfam" id="PF01047">
    <property type="entry name" value="MarR"/>
    <property type="match status" value="1"/>
</dbReference>
<evidence type="ECO:0000313" key="5">
    <source>
        <dbReference type="EMBL" id="PSL45157.1"/>
    </source>
</evidence>
<dbReference type="InterPro" id="IPR036390">
    <property type="entry name" value="WH_DNA-bd_sf"/>
</dbReference>
<keyword evidence="1" id="KW-0805">Transcription regulation</keyword>
<dbReference type="InterPro" id="IPR036388">
    <property type="entry name" value="WH-like_DNA-bd_sf"/>
</dbReference>
<dbReference type="GO" id="GO:0003700">
    <property type="term" value="F:DNA-binding transcription factor activity"/>
    <property type="evidence" value="ECO:0007669"/>
    <property type="project" value="InterPro"/>
</dbReference>
<evidence type="ECO:0000256" key="3">
    <source>
        <dbReference type="ARBA" id="ARBA00023163"/>
    </source>
</evidence>
<organism evidence="5 6">
    <name type="scientific">Salsuginibacillus halophilus</name>
    <dbReference type="NCBI Taxonomy" id="517424"/>
    <lineage>
        <taxon>Bacteria</taxon>
        <taxon>Bacillati</taxon>
        <taxon>Bacillota</taxon>
        <taxon>Bacilli</taxon>
        <taxon>Bacillales</taxon>
        <taxon>Bacillaceae</taxon>
        <taxon>Salsuginibacillus</taxon>
    </lineage>
</organism>
<dbReference type="PROSITE" id="PS01117">
    <property type="entry name" value="HTH_MARR_1"/>
    <property type="match status" value="1"/>
</dbReference>
<accession>A0A2P8HG10</accession>
<dbReference type="NCBIfam" id="NF010349">
    <property type="entry name" value="PRK13777.1"/>
    <property type="match status" value="1"/>
</dbReference>
<evidence type="ECO:0000256" key="1">
    <source>
        <dbReference type="ARBA" id="ARBA00023015"/>
    </source>
</evidence>
<dbReference type="PANTHER" id="PTHR33164:SF58">
    <property type="entry name" value="DNA-BINDING TRANSCRIPTIONAL REPRESSOR SCOC"/>
    <property type="match status" value="1"/>
</dbReference>